<keyword evidence="3" id="KW-1185">Reference proteome</keyword>
<dbReference type="STRING" id="1300341.I595_2570"/>
<dbReference type="AlphaFoldDB" id="A0A0P7ASB8"/>
<dbReference type="InterPro" id="IPR025665">
    <property type="entry name" value="Beta-barrel_OMP_2"/>
</dbReference>
<evidence type="ECO:0000313" key="3">
    <source>
        <dbReference type="Proteomes" id="UP000050280"/>
    </source>
</evidence>
<name>A0A0P7ASB8_9FLAO</name>
<dbReference type="EMBL" id="LDJX01000005">
    <property type="protein sequence ID" value="KPM31304.1"/>
    <property type="molecule type" value="Genomic_DNA"/>
</dbReference>
<reference evidence="2 3" key="1">
    <citation type="submission" date="2015-09" db="EMBL/GenBank/DDBJ databases">
        <title>Genome sequence of the marine flavobacterium Croceitalea dokdonensis DOKDO 023 that contains proton- and sodium-pumping rhodopsins.</title>
        <authorList>
            <person name="Kwon S.-K."/>
            <person name="Lee H.K."/>
            <person name="Kwak M.-J."/>
            <person name="Kim J.F."/>
        </authorList>
    </citation>
    <scope>NUCLEOTIDE SEQUENCE [LARGE SCALE GENOMIC DNA]</scope>
    <source>
        <strain evidence="2 3">DOKDO 023</strain>
    </source>
</reference>
<protein>
    <recommendedName>
        <fullName evidence="1">Outer membrane protein beta-barrel domain-containing protein</fullName>
    </recommendedName>
</protein>
<gene>
    <name evidence="2" type="ORF">I595_2570</name>
</gene>
<evidence type="ECO:0000313" key="2">
    <source>
        <dbReference type="EMBL" id="KPM31304.1"/>
    </source>
</evidence>
<sequence length="233" mass="26797">MFLRRLIIPVCIFFLLQVKAQNMVDSRAVKGLDNTYLEDQFYAGLAYNFITDLPANVVLRNLSYNLRFGFVKDLPLNAQRNFGLGVGFGYDVNSYYTNMVAEEINGDIGYRLTLPTENINRTKLETHAVEFPLEIRWRTSNSEDYKFWRIYGGVKSSYVFSRRSKTVSDSGSSSFSNTDVRNWQHGLTLSFGYNTWNIQLFYALNPLLEDGVTLNTEPIALRPLRVGVVFYIL</sequence>
<proteinExistence type="predicted"/>
<accession>A0A0P7ASB8</accession>
<feature type="domain" description="Outer membrane protein beta-barrel" evidence="1">
    <location>
        <begin position="28"/>
        <end position="207"/>
    </location>
</feature>
<evidence type="ECO:0000259" key="1">
    <source>
        <dbReference type="Pfam" id="PF13568"/>
    </source>
</evidence>
<organism evidence="2 3">
    <name type="scientific">Croceitalea dokdonensis DOKDO 023</name>
    <dbReference type="NCBI Taxonomy" id="1300341"/>
    <lineage>
        <taxon>Bacteria</taxon>
        <taxon>Pseudomonadati</taxon>
        <taxon>Bacteroidota</taxon>
        <taxon>Flavobacteriia</taxon>
        <taxon>Flavobacteriales</taxon>
        <taxon>Flavobacteriaceae</taxon>
        <taxon>Croceitalea</taxon>
    </lineage>
</organism>
<dbReference type="OrthoDB" id="959017at2"/>
<dbReference type="Pfam" id="PF13568">
    <property type="entry name" value="OMP_b-brl_2"/>
    <property type="match status" value="1"/>
</dbReference>
<comment type="caution">
    <text evidence="2">The sequence shown here is derived from an EMBL/GenBank/DDBJ whole genome shotgun (WGS) entry which is preliminary data.</text>
</comment>
<dbReference type="Proteomes" id="UP000050280">
    <property type="component" value="Unassembled WGS sequence"/>
</dbReference>